<evidence type="ECO:0000313" key="2">
    <source>
        <dbReference type="EMBL" id="BBK15480.1"/>
    </source>
</evidence>
<keyword evidence="1" id="KW-1133">Transmembrane helix</keyword>
<reference evidence="2" key="1">
    <citation type="submission" date="2019-04" db="EMBL/GenBank/DDBJ databases">
        <title>Complete genome sequence of two closteroviruses isolated from Dianthus caryophyllus.</title>
        <authorList>
            <person name="Yoon J.Y."/>
            <person name="Kim D.H."/>
            <person name="Choi G.S."/>
            <person name="Cho I.S."/>
            <person name="Kwon S.J."/>
        </authorList>
    </citation>
    <scope>NUCLEOTIDE SEQUENCE</scope>
    <source>
        <strain evidence="2">Dc</strain>
    </source>
</reference>
<sequence>MDCSLRAYLLFLFGWLVCFLIVVFSFACYKACLIYSSYSTEISDGNLSLRRTNSISDIPRSAPV</sequence>
<keyword evidence="1" id="KW-0812">Transmembrane</keyword>
<dbReference type="InterPro" id="IPR009591">
    <property type="entry name" value="Beet_yellows_virus_p6"/>
</dbReference>
<accession>A0A4P2X5Z3</accession>
<proteinExistence type="predicted"/>
<evidence type="ECO:0000256" key="1">
    <source>
        <dbReference type="SAM" id="Phobius"/>
    </source>
</evidence>
<protein>
    <submittedName>
        <fullName evidence="2">p7</fullName>
    </submittedName>
</protein>
<name>A0A4P2X5Z3_9CLOS</name>
<organism evidence="2">
    <name type="scientific">Carnation necrotic fleck virus</name>
    <dbReference type="NCBI Taxonomy" id="551454"/>
    <lineage>
        <taxon>Viruses</taxon>
        <taxon>Riboviria</taxon>
        <taxon>Orthornavirae</taxon>
        <taxon>Kitrinoviricota</taxon>
        <taxon>Alsuviricetes</taxon>
        <taxon>Martellivirales</taxon>
        <taxon>Closteroviridae</taxon>
        <taxon>Closterovirus</taxon>
        <taxon>Closterovirus necrodianthi</taxon>
    </lineage>
</organism>
<dbReference type="EMBL" id="LC480257">
    <property type="protein sequence ID" value="BBK15480.1"/>
    <property type="molecule type" value="Genomic_RNA"/>
</dbReference>
<keyword evidence="1" id="KW-0472">Membrane</keyword>
<dbReference type="PROSITE" id="PS51257">
    <property type="entry name" value="PROKAR_LIPOPROTEIN"/>
    <property type="match status" value="1"/>
</dbReference>
<dbReference type="Pfam" id="PF06716">
    <property type="entry name" value="MP_p6"/>
    <property type="match status" value="1"/>
</dbReference>
<feature type="transmembrane region" description="Helical" evidence="1">
    <location>
        <begin position="7"/>
        <end position="27"/>
    </location>
</feature>